<dbReference type="EMBL" id="CM042016">
    <property type="protein sequence ID" value="KAI3699142.1"/>
    <property type="molecule type" value="Genomic_DNA"/>
</dbReference>
<reference evidence="1 2" key="2">
    <citation type="journal article" date="2022" name="Mol. Ecol. Resour.">
        <title>The genomes of chicory, endive, great burdock and yacon provide insights into Asteraceae paleo-polyploidization history and plant inulin production.</title>
        <authorList>
            <person name="Fan W."/>
            <person name="Wang S."/>
            <person name="Wang H."/>
            <person name="Wang A."/>
            <person name="Jiang F."/>
            <person name="Liu H."/>
            <person name="Zhao H."/>
            <person name="Xu D."/>
            <person name="Zhang Y."/>
        </authorList>
    </citation>
    <scope>NUCLEOTIDE SEQUENCE [LARGE SCALE GENOMIC DNA]</scope>
    <source>
        <strain evidence="2">cv. Punajuju</strain>
        <tissue evidence="1">Leaves</tissue>
    </source>
</reference>
<gene>
    <name evidence="1" type="ORF">L2E82_43209</name>
</gene>
<name>A0ACB8ZMC0_CICIN</name>
<dbReference type="Proteomes" id="UP001055811">
    <property type="component" value="Linkage Group LG08"/>
</dbReference>
<organism evidence="1 2">
    <name type="scientific">Cichorium intybus</name>
    <name type="common">Chicory</name>
    <dbReference type="NCBI Taxonomy" id="13427"/>
    <lineage>
        <taxon>Eukaryota</taxon>
        <taxon>Viridiplantae</taxon>
        <taxon>Streptophyta</taxon>
        <taxon>Embryophyta</taxon>
        <taxon>Tracheophyta</taxon>
        <taxon>Spermatophyta</taxon>
        <taxon>Magnoliopsida</taxon>
        <taxon>eudicotyledons</taxon>
        <taxon>Gunneridae</taxon>
        <taxon>Pentapetalae</taxon>
        <taxon>asterids</taxon>
        <taxon>campanulids</taxon>
        <taxon>Asterales</taxon>
        <taxon>Asteraceae</taxon>
        <taxon>Cichorioideae</taxon>
        <taxon>Cichorieae</taxon>
        <taxon>Cichoriinae</taxon>
        <taxon>Cichorium</taxon>
    </lineage>
</organism>
<sequence length="126" mass="14153">MKSPNVMKETRLLNLTSPNACKNVVSNASIIYIPLSALGVKLLTRIASRELHLGTYDFLGFYLRPFQNSYALNRDCFYTVNAVVDQVKGTKKTLILHEIQEDDVEEFLSSKESLASCNIAIFVYDG</sequence>
<proteinExistence type="predicted"/>
<keyword evidence="2" id="KW-1185">Reference proteome</keyword>
<evidence type="ECO:0000313" key="1">
    <source>
        <dbReference type="EMBL" id="KAI3699142.1"/>
    </source>
</evidence>
<accession>A0ACB8ZMC0</accession>
<protein>
    <submittedName>
        <fullName evidence="1">Uncharacterized protein</fullName>
    </submittedName>
</protein>
<comment type="caution">
    <text evidence="1">The sequence shown here is derived from an EMBL/GenBank/DDBJ whole genome shotgun (WGS) entry which is preliminary data.</text>
</comment>
<evidence type="ECO:0000313" key="2">
    <source>
        <dbReference type="Proteomes" id="UP001055811"/>
    </source>
</evidence>
<reference evidence="2" key="1">
    <citation type="journal article" date="2022" name="Mol. Ecol. Resour.">
        <title>The genomes of chicory, endive, great burdock and yacon provide insights into Asteraceae palaeo-polyploidization history and plant inulin production.</title>
        <authorList>
            <person name="Fan W."/>
            <person name="Wang S."/>
            <person name="Wang H."/>
            <person name="Wang A."/>
            <person name="Jiang F."/>
            <person name="Liu H."/>
            <person name="Zhao H."/>
            <person name="Xu D."/>
            <person name="Zhang Y."/>
        </authorList>
    </citation>
    <scope>NUCLEOTIDE SEQUENCE [LARGE SCALE GENOMIC DNA]</scope>
    <source>
        <strain evidence="2">cv. Punajuju</strain>
    </source>
</reference>